<evidence type="ECO:0000256" key="9">
    <source>
        <dbReference type="ARBA" id="ARBA00022956"/>
    </source>
</evidence>
<keyword evidence="4" id="KW-0148">Chlorophyll</keyword>
<evidence type="ECO:0000313" key="15">
    <source>
        <dbReference type="EMBL" id="SEA69469.1"/>
    </source>
</evidence>
<evidence type="ECO:0000256" key="10">
    <source>
        <dbReference type="ARBA" id="ARBA00022989"/>
    </source>
</evidence>
<comment type="function">
    <text evidence="1">Antenna complexes are light-harvesting systems, which transfer the excitation energy to the reaction centers.</text>
</comment>
<evidence type="ECO:0000256" key="3">
    <source>
        <dbReference type="ARBA" id="ARBA00022475"/>
    </source>
</evidence>
<dbReference type="EMBL" id="FNQM01000009">
    <property type="protein sequence ID" value="SEA69469.1"/>
    <property type="molecule type" value="Genomic_DNA"/>
</dbReference>
<keyword evidence="8" id="KW-0460">Magnesium</keyword>
<accession>A0A1H4DAM1</accession>
<keyword evidence="9" id="KW-0076">Bacteriochlorophyll</keyword>
<keyword evidence="12 14" id="KW-0472">Membrane</keyword>
<evidence type="ECO:0000256" key="2">
    <source>
        <dbReference type="ARBA" id="ARBA00004236"/>
    </source>
</evidence>
<organism evidence="15 16">
    <name type="scientific">Rubrimonas cliftonensis</name>
    <dbReference type="NCBI Taxonomy" id="89524"/>
    <lineage>
        <taxon>Bacteria</taxon>
        <taxon>Pseudomonadati</taxon>
        <taxon>Pseudomonadota</taxon>
        <taxon>Alphaproteobacteria</taxon>
        <taxon>Rhodobacterales</taxon>
        <taxon>Paracoccaceae</taxon>
        <taxon>Rubrimonas</taxon>
    </lineage>
</organism>
<protein>
    <submittedName>
        <fullName evidence="15">Uncharacterized protein</fullName>
    </submittedName>
</protein>
<evidence type="ECO:0000256" key="12">
    <source>
        <dbReference type="ARBA" id="ARBA00023136"/>
    </source>
</evidence>
<sequence>MNDLWKIWRHITPREGVLGLLVLMLASFLIHVMVVSLSERYVTGLLG</sequence>
<dbReference type="GO" id="GO:0046872">
    <property type="term" value="F:metal ion binding"/>
    <property type="evidence" value="ECO:0007669"/>
    <property type="project" value="UniProtKB-KW"/>
</dbReference>
<dbReference type="GO" id="GO:0005886">
    <property type="term" value="C:plasma membrane"/>
    <property type="evidence" value="ECO:0007669"/>
    <property type="project" value="UniProtKB-SubCell"/>
</dbReference>
<dbReference type="Proteomes" id="UP000198703">
    <property type="component" value="Unassembled WGS sequence"/>
</dbReference>
<keyword evidence="3" id="KW-1003">Cell membrane</keyword>
<keyword evidence="11" id="KW-0157">Chromophore</keyword>
<dbReference type="RefSeq" id="WP_175478923.1">
    <property type="nucleotide sequence ID" value="NZ_FNQM01000009.1"/>
</dbReference>
<keyword evidence="13" id="KW-0437">Light-harvesting polypeptide</keyword>
<reference evidence="15" key="1">
    <citation type="submission" date="2016-10" db="EMBL/GenBank/DDBJ databases">
        <authorList>
            <person name="de Groot N.N."/>
        </authorList>
    </citation>
    <scope>NUCLEOTIDE SEQUENCE [LARGE SCALE GENOMIC DNA]</scope>
    <source>
        <strain evidence="15">DSM 15345</strain>
    </source>
</reference>
<evidence type="ECO:0000313" key="16">
    <source>
        <dbReference type="Proteomes" id="UP000198703"/>
    </source>
</evidence>
<evidence type="ECO:0000256" key="14">
    <source>
        <dbReference type="SAM" id="Phobius"/>
    </source>
</evidence>
<keyword evidence="6 14" id="KW-0812">Transmembrane</keyword>
<dbReference type="GO" id="GO:0030076">
    <property type="term" value="C:light-harvesting complex"/>
    <property type="evidence" value="ECO:0007669"/>
    <property type="project" value="UniProtKB-KW"/>
</dbReference>
<evidence type="ECO:0000256" key="5">
    <source>
        <dbReference type="ARBA" id="ARBA00022549"/>
    </source>
</evidence>
<evidence type="ECO:0000256" key="4">
    <source>
        <dbReference type="ARBA" id="ARBA00022494"/>
    </source>
</evidence>
<comment type="subcellular location">
    <subcellularLocation>
        <location evidence="2">Cell membrane</location>
    </subcellularLocation>
</comment>
<evidence type="ECO:0000256" key="6">
    <source>
        <dbReference type="ARBA" id="ARBA00022692"/>
    </source>
</evidence>
<name>A0A1H4DAM1_9RHOB</name>
<dbReference type="GO" id="GO:0042314">
    <property type="term" value="F:bacteriochlorophyll binding"/>
    <property type="evidence" value="ECO:0007669"/>
    <property type="project" value="UniProtKB-KW"/>
</dbReference>
<dbReference type="SUPFAM" id="SSF56918">
    <property type="entry name" value="Light-harvesting complex subunits"/>
    <property type="match status" value="1"/>
</dbReference>
<evidence type="ECO:0000256" key="8">
    <source>
        <dbReference type="ARBA" id="ARBA00022842"/>
    </source>
</evidence>
<keyword evidence="5" id="KW-0042">Antenna complex</keyword>
<keyword evidence="10 14" id="KW-1133">Transmembrane helix</keyword>
<evidence type="ECO:0000256" key="1">
    <source>
        <dbReference type="ARBA" id="ARBA00002455"/>
    </source>
</evidence>
<proteinExistence type="predicted"/>
<evidence type="ECO:0000256" key="7">
    <source>
        <dbReference type="ARBA" id="ARBA00022723"/>
    </source>
</evidence>
<evidence type="ECO:0000256" key="13">
    <source>
        <dbReference type="ARBA" id="ARBA00023243"/>
    </source>
</evidence>
<keyword evidence="7" id="KW-0479">Metal-binding</keyword>
<dbReference type="InterPro" id="IPR035889">
    <property type="entry name" value="Light-harvesting_complex"/>
</dbReference>
<gene>
    <name evidence="15" type="ORF">SAMN05444370_109119</name>
</gene>
<keyword evidence="16" id="KW-1185">Reference proteome</keyword>
<feature type="transmembrane region" description="Helical" evidence="14">
    <location>
        <begin position="16"/>
        <end position="37"/>
    </location>
</feature>
<dbReference type="AlphaFoldDB" id="A0A1H4DAM1"/>
<evidence type="ECO:0000256" key="11">
    <source>
        <dbReference type="ARBA" id="ARBA00022991"/>
    </source>
</evidence>